<dbReference type="InterPro" id="IPR021403">
    <property type="entry name" value="DUF3043"/>
</dbReference>
<feature type="compositionally biased region" description="Basic and acidic residues" evidence="1">
    <location>
        <begin position="51"/>
        <end position="70"/>
    </location>
</feature>
<organism evidence="3 4">
    <name type="scientific">Pseudoclavibacter endophyticus</name>
    <dbReference type="NCBI Taxonomy" id="1778590"/>
    <lineage>
        <taxon>Bacteria</taxon>
        <taxon>Bacillati</taxon>
        <taxon>Actinomycetota</taxon>
        <taxon>Actinomycetes</taxon>
        <taxon>Micrococcales</taxon>
        <taxon>Microbacteriaceae</taxon>
        <taxon>Pseudoclavibacter</taxon>
    </lineage>
</organism>
<dbReference type="AlphaFoldDB" id="A0A6H9WTI8"/>
<keyword evidence="2" id="KW-0812">Transmembrane</keyword>
<dbReference type="RefSeq" id="WP_158028821.1">
    <property type="nucleotide sequence ID" value="NZ_BMHG01000001.1"/>
</dbReference>
<dbReference type="OrthoDB" id="5194448at2"/>
<feature type="transmembrane region" description="Helical" evidence="2">
    <location>
        <begin position="87"/>
        <end position="107"/>
    </location>
</feature>
<feature type="transmembrane region" description="Helical" evidence="2">
    <location>
        <begin position="113"/>
        <end position="137"/>
    </location>
</feature>
<evidence type="ECO:0000256" key="1">
    <source>
        <dbReference type="SAM" id="MobiDB-lite"/>
    </source>
</evidence>
<keyword evidence="2" id="KW-0472">Membrane</keyword>
<proteinExistence type="predicted"/>
<dbReference type="EMBL" id="WBJY01000001">
    <property type="protein sequence ID" value="KAB1650237.1"/>
    <property type="molecule type" value="Genomic_DNA"/>
</dbReference>
<comment type="caution">
    <text evidence="3">The sequence shown here is derived from an EMBL/GenBank/DDBJ whole genome shotgun (WGS) entry which is preliminary data.</text>
</comment>
<evidence type="ECO:0000256" key="2">
    <source>
        <dbReference type="SAM" id="Phobius"/>
    </source>
</evidence>
<accession>A0A6H9WTI8</accession>
<keyword evidence="4" id="KW-1185">Reference proteome</keyword>
<protein>
    <submittedName>
        <fullName evidence="3">DUF3043 domain-containing protein</fullName>
    </submittedName>
</protein>
<gene>
    <name evidence="3" type="ORF">F8O04_08595</name>
</gene>
<keyword evidence="2" id="KW-1133">Transmembrane helix</keyword>
<dbReference type="Pfam" id="PF11241">
    <property type="entry name" value="DUF3043"/>
    <property type="match status" value="1"/>
</dbReference>
<name>A0A6H9WTI8_9MICO</name>
<evidence type="ECO:0000313" key="3">
    <source>
        <dbReference type="EMBL" id="KAB1650237.1"/>
    </source>
</evidence>
<evidence type="ECO:0000313" key="4">
    <source>
        <dbReference type="Proteomes" id="UP000431744"/>
    </source>
</evidence>
<dbReference type="Proteomes" id="UP000431744">
    <property type="component" value="Unassembled WGS sequence"/>
</dbReference>
<feature type="region of interest" description="Disordered" evidence="1">
    <location>
        <begin position="1"/>
        <end position="70"/>
    </location>
</feature>
<sequence>MSEPTAPKKTGDGKKGPTPKRREREAANFRPLVPDDRKQAKKEMQAQMRRKQQEAREGMARGDDRYLRENDRGPQKRYMRDYIDARFSFGELLLPLMFVVIFVTFVPAPEAGIWAMTFIWAYLAIAITEAVIIANLIKRRIRAVVGESKLEKGFIFGTLARIMQLRMLRMPKPQVKRGERIVFTGH</sequence>
<feature type="compositionally biased region" description="Basic and acidic residues" evidence="1">
    <location>
        <begin position="9"/>
        <end position="44"/>
    </location>
</feature>
<reference evidence="3 4" key="1">
    <citation type="submission" date="2019-09" db="EMBL/GenBank/DDBJ databases">
        <title>Phylogeny of genus Pseudoclavibacter and closely related genus.</title>
        <authorList>
            <person name="Li Y."/>
        </authorList>
    </citation>
    <scope>NUCLEOTIDE SEQUENCE [LARGE SCALE GENOMIC DNA]</scope>
    <source>
        <strain evidence="3 4">EGI 60007</strain>
    </source>
</reference>